<reference evidence="2" key="1">
    <citation type="journal article" date="2023" name="BMC Genomics">
        <title>Chromosome-level genome assemblies of Cutaneotrichosporon spp. (Trichosporonales, Basidiomycota) reveal imbalanced evolution between nucleotide sequences and chromosome synteny.</title>
        <authorList>
            <person name="Kobayashi Y."/>
            <person name="Kayamori A."/>
            <person name="Aoki K."/>
            <person name="Shiwa Y."/>
            <person name="Matsutani M."/>
            <person name="Fujita N."/>
            <person name="Sugita T."/>
            <person name="Iwasaki W."/>
            <person name="Tanaka N."/>
            <person name="Takashima M."/>
        </authorList>
    </citation>
    <scope>NUCLEOTIDE SEQUENCE</scope>
    <source>
        <strain evidence="2">HIS019</strain>
    </source>
</reference>
<evidence type="ECO:0000313" key="2">
    <source>
        <dbReference type="EMBL" id="BEI93804.1"/>
    </source>
</evidence>
<feature type="region of interest" description="Disordered" evidence="1">
    <location>
        <begin position="1"/>
        <end position="47"/>
    </location>
</feature>
<dbReference type="Proteomes" id="UP001233271">
    <property type="component" value="Chromosome 6"/>
</dbReference>
<name>A0AA48L8B4_9TREE</name>
<sequence>MAAAVQSSTSLDDDRTSRTSRYERPYCSPRLARSRSRPRPETVNAPTREFAAAVADVASQRKSRMVAMGMSPVSPGGRERDALEFVVDVPVWSLGSFSDLSTMHALRDTTLAHVHTLIGHLADAHALTATYRILARRPGGYAWGSIRLASSLLDGANARPSRRTSFVKAERSVSPRSPSFDCAFASDEDVAEEPQQKPLKPTQATPTLVAGYQADPEEDDDDEADTDALVRAQVEARGLVEGSAFVLSVKEQLTLVLV</sequence>
<evidence type="ECO:0000313" key="3">
    <source>
        <dbReference type="Proteomes" id="UP001233271"/>
    </source>
</evidence>
<proteinExistence type="predicted"/>
<feature type="compositionally biased region" description="Basic and acidic residues" evidence="1">
    <location>
        <begin position="12"/>
        <end position="24"/>
    </location>
</feature>
<dbReference type="RefSeq" id="XP_060459069.1">
    <property type="nucleotide sequence ID" value="XM_060602702.1"/>
</dbReference>
<accession>A0AA48L8B4</accession>
<dbReference type="AlphaFoldDB" id="A0AA48L8B4"/>
<dbReference type="EMBL" id="AP028217">
    <property type="protein sequence ID" value="BEI93804.1"/>
    <property type="molecule type" value="Genomic_DNA"/>
</dbReference>
<organism evidence="2 3">
    <name type="scientific">Cutaneotrichosporon cavernicola</name>
    <dbReference type="NCBI Taxonomy" id="279322"/>
    <lineage>
        <taxon>Eukaryota</taxon>
        <taxon>Fungi</taxon>
        <taxon>Dikarya</taxon>
        <taxon>Basidiomycota</taxon>
        <taxon>Agaricomycotina</taxon>
        <taxon>Tremellomycetes</taxon>
        <taxon>Trichosporonales</taxon>
        <taxon>Trichosporonaceae</taxon>
        <taxon>Cutaneotrichosporon</taxon>
    </lineage>
</organism>
<gene>
    <name evidence="2" type="ORF">CcaverHIS019_0602630</name>
</gene>
<protein>
    <submittedName>
        <fullName evidence="2">Uncharacterized protein</fullName>
    </submittedName>
</protein>
<dbReference type="GeneID" id="85497674"/>
<evidence type="ECO:0000256" key="1">
    <source>
        <dbReference type="SAM" id="MobiDB-lite"/>
    </source>
</evidence>
<dbReference type="KEGG" id="ccac:CcaHIS019_0602630"/>
<keyword evidence="3" id="KW-1185">Reference proteome</keyword>